<name>A0A0M0KVY4_9BACI</name>
<keyword evidence="2" id="KW-1185">Reference proteome</keyword>
<evidence type="ECO:0000313" key="1">
    <source>
        <dbReference type="EMBL" id="KOO42966.1"/>
    </source>
</evidence>
<dbReference type="AlphaFoldDB" id="A0A0M0KVY4"/>
<sequence>MPNINFSYFINQELTTIENGTPFPLRFTFTDGGMCVECSWRIRRKGRIMVGHHDFHHARSRKEALQQLKDLLVAQRIKGVSLHEEFDLLCVQFSNDCVLEVFQDSYCFEGWELFGANDFSVIGLPGGGYEAYRGEHLCED</sequence>
<protein>
    <submittedName>
        <fullName evidence="1">Uncharacterized protein</fullName>
    </submittedName>
</protein>
<dbReference type="OrthoDB" id="2382197at2"/>
<proteinExistence type="predicted"/>
<comment type="caution">
    <text evidence="1">The sequence shown here is derived from an EMBL/GenBank/DDBJ whole genome shotgun (WGS) entry which is preliminary data.</text>
</comment>
<organism evidence="1 2">
    <name type="scientific">Priestia koreensis</name>
    <dbReference type="NCBI Taxonomy" id="284581"/>
    <lineage>
        <taxon>Bacteria</taxon>
        <taxon>Bacillati</taxon>
        <taxon>Bacillota</taxon>
        <taxon>Bacilli</taxon>
        <taxon>Bacillales</taxon>
        <taxon>Bacillaceae</taxon>
        <taxon>Priestia</taxon>
    </lineage>
</organism>
<evidence type="ECO:0000313" key="2">
    <source>
        <dbReference type="Proteomes" id="UP000037558"/>
    </source>
</evidence>
<dbReference type="Proteomes" id="UP000037558">
    <property type="component" value="Unassembled WGS sequence"/>
</dbReference>
<dbReference type="EMBL" id="LILC01000023">
    <property type="protein sequence ID" value="KOO42966.1"/>
    <property type="molecule type" value="Genomic_DNA"/>
</dbReference>
<accession>A0A0M0KVY4</accession>
<dbReference type="PATRIC" id="fig|284581.3.peg.3051"/>
<reference evidence="2" key="1">
    <citation type="submission" date="2015-08" db="EMBL/GenBank/DDBJ databases">
        <title>Fjat-14210 dsm16467.</title>
        <authorList>
            <person name="Liu B."/>
            <person name="Wang J."/>
            <person name="Zhu Y."/>
            <person name="Liu G."/>
            <person name="Chen Q."/>
            <person name="Chen Z."/>
            <person name="Lan J."/>
            <person name="Che J."/>
            <person name="Ge C."/>
            <person name="Shi H."/>
            <person name="Pan Z."/>
            <person name="Liu X."/>
        </authorList>
    </citation>
    <scope>NUCLEOTIDE SEQUENCE [LARGE SCALE GENOMIC DNA]</scope>
    <source>
        <strain evidence="2">DSM 16467</strain>
    </source>
</reference>
<gene>
    <name evidence="1" type="ORF">AMD01_17695</name>
</gene>
<dbReference type="RefSeq" id="WP_053402771.1">
    <property type="nucleotide sequence ID" value="NZ_LILC01000023.1"/>
</dbReference>